<name>A0A3E0EQL7_9FLAO</name>
<proteinExistence type="predicted"/>
<evidence type="ECO:0000313" key="3">
    <source>
        <dbReference type="Proteomes" id="UP000257136"/>
    </source>
</evidence>
<evidence type="ECO:0000313" key="2">
    <source>
        <dbReference type="EMBL" id="REH00482.1"/>
    </source>
</evidence>
<gene>
    <name evidence="2" type="ORF">C8P67_103468</name>
</gene>
<organism evidence="2 3">
    <name type="scientific">Flavobacterium aquicola</name>
    <dbReference type="NCBI Taxonomy" id="1682742"/>
    <lineage>
        <taxon>Bacteria</taxon>
        <taxon>Pseudomonadati</taxon>
        <taxon>Bacteroidota</taxon>
        <taxon>Flavobacteriia</taxon>
        <taxon>Flavobacteriales</taxon>
        <taxon>Flavobacteriaceae</taxon>
        <taxon>Flavobacterium</taxon>
    </lineage>
</organism>
<dbReference type="EMBL" id="QUNI01000003">
    <property type="protein sequence ID" value="REH00482.1"/>
    <property type="molecule type" value="Genomic_DNA"/>
</dbReference>
<comment type="caution">
    <text evidence="2">The sequence shown here is derived from an EMBL/GenBank/DDBJ whole genome shotgun (WGS) entry which is preliminary data.</text>
</comment>
<protein>
    <submittedName>
        <fullName evidence="2">Uncharacterized protein</fullName>
    </submittedName>
</protein>
<evidence type="ECO:0000256" key="1">
    <source>
        <dbReference type="SAM" id="Phobius"/>
    </source>
</evidence>
<dbReference type="AlphaFoldDB" id="A0A3E0EQL7"/>
<sequence>MKLIDFQIIGKKIIVGLIVFFVPLLILAGGLALVNQLLK</sequence>
<keyword evidence="3" id="KW-1185">Reference proteome</keyword>
<keyword evidence="1" id="KW-0812">Transmembrane</keyword>
<reference evidence="2 3" key="1">
    <citation type="submission" date="2018-08" db="EMBL/GenBank/DDBJ databases">
        <title>Genomic Encyclopedia of Archaeal and Bacterial Type Strains, Phase II (KMG-II): from individual species to whole genera.</title>
        <authorList>
            <person name="Goeker M."/>
        </authorList>
    </citation>
    <scope>NUCLEOTIDE SEQUENCE [LARGE SCALE GENOMIC DNA]</scope>
    <source>
        <strain evidence="2 3">DSM 100880</strain>
    </source>
</reference>
<dbReference type="Proteomes" id="UP000257136">
    <property type="component" value="Unassembled WGS sequence"/>
</dbReference>
<feature type="transmembrane region" description="Helical" evidence="1">
    <location>
        <begin position="12"/>
        <end position="34"/>
    </location>
</feature>
<keyword evidence="1" id="KW-0472">Membrane</keyword>
<accession>A0A3E0EQL7</accession>
<keyword evidence="1" id="KW-1133">Transmembrane helix</keyword>